<protein>
    <recommendedName>
        <fullName evidence="8">Major facilitator superfamily (MFS) profile domain-containing protein</fullName>
    </recommendedName>
</protein>
<feature type="transmembrane region" description="Helical" evidence="7">
    <location>
        <begin position="216"/>
        <end position="236"/>
    </location>
</feature>
<dbReference type="Proteomes" id="UP000242875">
    <property type="component" value="Unassembled WGS sequence"/>
</dbReference>
<comment type="similarity">
    <text evidence="2">Belongs to the major facilitator superfamily.</text>
</comment>
<dbReference type="EMBL" id="MVBO01000051">
    <property type="protein sequence ID" value="OZJ04158.1"/>
    <property type="molecule type" value="Genomic_DNA"/>
</dbReference>
<feature type="transmembrane region" description="Helical" evidence="7">
    <location>
        <begin position="385"/>
        <end position="403"/>
    </location>
</feature>
<dbReference type="FunFam" id="1.20.1720.10:FF:000013">
    <property type="entry name" value="Related to multidrug resistance proteins"/>
    <property type="match status" value="1"/>
</dbReference>
<dbReference type="PRINTS" id="PR01036">
    <property type="entry name" value="TCRTETB"/>
</dbReference>
<keyword evidence="3" id="KW-0813">Transport</keyword>
<feature type="transmembrane region" description="Helical" evidence="7">
    <location>
        <begin position="319"/>
        <end position="339"/>
    </location>
</feature>
<dbReference type="SUPFAM" id="SSF103473">
    <property type="entry name" value="MFS general substrate transporter"/>
    <property type="match status" value="1"/>
</dbReference>
<evidence type="ECO:0000256" key="7">
    <source>
        <dbReference type="SAM" id="Phobius"/>
    </source>
</evidence>
<evidence type="ECO:0000256" key="6">
    <source>
        <dbReference type="ARBA" id="ARBA00023136"/>
    </source>
</evidence>
<feature type="transmembrane region" description="Helical" evidence="7">
    <location>
        <begin position="56"/>
        <end position="81"/>
    </location>
</feature>
<keyword evidence="10" id="KW-1185">Reference proteome</keyword>
<feature type="transmembrane region" description="Helical" evidence="7">
    <location>
        <begin position="459"/>
        <end position="477"/>
    </location>
</feature>
<feature type="transmembrane region" description="Helical" evidence="7">
    <location>
        <begin position="124"/>
        <end position="151"/>
    </location>
</feature>
<feature type="transmembrane region" description="Helical" evidence="7">
    <location>
        <begin position="415"/>
        <end position="438"/>
    </location>
</feature>
<feature type="transmembrane region" description="Helical" evidence="7">
    <location>
        <begin position="248"/>
        <end position="267"/>
    </location>
</feature>
<keyword evidence="5 7" id="KW-1133">Transmembrane helix</keyword>
<dbReference type="CDD" id="cd17502">
    <property type="entry name" value="MFS_Azr1_MDR_like"/>
    <property type="match status" value="1"/>
</dbReference>
<dbReference type="OrthoDB" id="10021397at2759"/>
<feature type="transmembrane region" description="Helical" evidence="7">
    <location>
        <begin position="93"/>
        <end position="112"/>
    </location>
</feature>
<organism evidence="9 10">
    <name type="scientific">Bifiguratus adelaidae</name>
    <dbReference type="NCBI Taxonomy" id="1938954"/>
    <lineage>
        <taxon>Eukaryota</taxon>
        <taxon>Fungi</taxon>
        <taxon>Fungi incertae sedis</taxon>
        <taxon>Mucoromycota</taxon>
        <taxon>Mucoromycotina</taxon>
        <taxon>Endogonomycetes</taxon>
        <taxon>Endogonales</taxon>
        <taxon>Endogonales incertae sedis</taxon>
        <taxon>Bifiguratus</taxon>
    </lineage>
</organism>
<keyword evidence="6 7" id="KW-0472">Membrane</keyword>
<evidence type="ECO:0000256" key="1">
    <source>
        <dbReference type="ARBA" id="ARBA00004127"/>
    </source>
</evidence>
<feature type="transmembrane region" description="Helical" evidence="7">
    <location>
        <begin position="279"/>
        <end position="298"/>
    </location>
</feature>
<dbReference type="PANTHER" id="PTHR23501">
    <property type="entry name" value="MAJOR FACILITATOR SUPERFAMILY"/>
    <property type="match status" value="1"/>
</dbReference>
<dbReference type="Gene3D" id="1.20.1250.20">
    <property type="entry name" value="MFS general substrate transporter like domains"/>
    <property type="match status" value="1"/>
</dbReference>
<evidence type="ECO:0000313" key="10">
    <source>
        <dbReference type="Proteomes" id="UP000242875"/>
    </source>
</evidence>
<dbReference type="Gene3D" id="1.20.1720.10">
    <property type="entry name" value="Multidrug resistance protein D"/>
    <property type="match status" value="1"/>
</dbReference>
<evidence type="ECO:0000259" key="8">
    <source>
        <dbReference type="PROSITE" id="PS50850"/>
    </source>
</evidence>
<dbReference type="GO" id="GO:0012505">
    <property type="term" value="C:endomembrane system"/>
    <property type="evidence" value="ECO:0007669"/>
    <property type="project" value="UniProtKB-SubCell"/>
</dbReference>
<comment type="caution">
    <text evidence="9">The sequence shown here is derived from an EMBL/GenBank/DDBJ whole genome shotgun (WGS) entry which is preliminary data.</text>
</comment>
<dbReference type="InterPro" id="IPR020846">
    <property type="entry name" value="MFS_dom"/>
</dbReference>
<dbReference type="PANTHER" id="PTHR23501:SF191">
    <property type="entry name" value="VACUOLAR BASIC AMINO ACID TRANSPORTER 4"/>
    <property type="match status" value="1"/>
</dbReference>
<keyword evidence="4 7" id="KW-0812">Transmembrane</keyword>
<feature type="domain" description="Major facilitator superfamily (MFS) profile" evidence="8">
    <location>
        <begin position="59"/>
        <end position="524"/>
    </location>
</feature>
<sequence length="543" mass="58770">MASHSSEETVADATLAKDETTLENGSVNVSEKIEQEGEDQGQIWRIFYVQLSRSRLVLIFVGLWLAVFLAALDQTIVSTALPRIASDFSQAELIGWVGTSYMLTANALQALYGKFSDIFGRKIVFLVCVITFLVGSIVAGASQSMIMLIVFRAVQGIGGGGILSLAMIIIADVVPMRDRGKYQGLIGASFGVASVAGPLIGGAFTDHASWRWCFYVNLPIGAVTIAVIILFLHLRTVPGDTRSKLKRVDYVGALLLILTVLCILLAVQWGGNQYPWRSVPVIVCFVLGGLFLIGLGVWETKAATEPVIPYHLFRLRTPMAIFITQFFFGMAFLTCVFYLPLYFQVVKGHSATTSGLDLLPFLLAVVVFSIAAGIATSIVDTYRPFIWVGSLLVVVCGVLLRMLDANSNQGKQIGFLLIGGVGFGLCLQILTIAAQACVEYKDVAVMTALSNFFQSSGGVFGLAIFDSIFYNALGSALPPNLPFNPKSDFSAVNNLSESDRSLVINAYVYALQQGFTFLIPLGAAAFISSLAIQHYSLHRNQQQ</sequence>
<dbReference type="InterPro" id="IPR011701">
    <property type="entry name" value="MFS"/>
</dbReference>
<evidence type="ECO:0000256" key="5">
    <source>
        <dbReference type="ARBA" id="ARBA00022989"/>
    </source>
</evidence>
<feature type="transmembrane region" description="Helical" evidence="7">
    <location>
        <begin position="157"/>
        <end position="174"/>
    </location>
</feature>
<dbReference type="GO" id="GO:0005886">
    <property type="term" value="C:plasma membrane"/>
    <property type="evidence" value="ECO:0007669"/>
    <property type="project" value="TreeGrafter"/>
</dbReference>
<comment type="subcellular location">
    <subcellularLocation>
        <location evidence="1">Endomembrane system</location>
        <topology evidence="1">Multi-pass membrane protein</topology>
    </subcellularLocation>
</comment>
<proteinExistence type="inferred from homology"/>
<dbReference type="GO" id="GO:0022857">
    <property type="term" value="F:transmembrane transporter activity"/>
    <property type="evidence" value="ECO:0007669"/>
    <property type="project" value="InterPro"/>
</dbReference>
<evidence type="ECO:0000256" key="2">
    <source>
        <dbReference type="ARBA" id="ARBA00008335"/>
    </source>
</evidence>
<gene>
    <name evidence="9" type="ORF">BZG36_03109</name>
</gene>
<evidence type="ECO:0000313" key="9">
    <source>
        <dbReference type="EMBL" id="OZJ04158.1"/>
    </source>
</evidence>
<name>A0A261Y0R2_9FUNG</name>
<feature type="transmembrane region" description="Helical" evidence="7">
    <location>
        <begin position="186"/>
        <end position="204"/>
    </location>
</feature>
<evidence type="ECO:0000256" key="4">
    <source>
        <dbReference type="ARBA" id="ARBA00022692"/>
    </source>
</evidence>
<dbReference type="InterPro" id="IPR036259">
    <property type="entry name" value="MFS_trans_sf"/>
</dbReference>
<feature type="transmembrane region" description="Helical" evidence="7">
    <location>
        <begin position="506"/>
        <end position="532"/>
    </location>
</feature>
<dbReference type="Pfam" id="PF07690">
    <property type="entry name" value="MFS_1"/>
    <property type="match status" value="1"/>
</dbReference>
<dbReference type="AlphaFoldDB" id="A0A261Y0R2"/>
<feature type="transmembrane region" description="Helical" evidence="7">
    <location>
        <begin position="359"/>
        <end position="378"/>
    </location>
</feature>
<dbReference type="PROSITE" id="PS50850">
    <property type="entry name" value="MFS"/>
    <property type="match status" value="1"/>
</dbReference>
<evidence type="ECO:0000256" key="3">
    <source>
        <dbReference type="ARBA" id="ARBA00022448"/>
    </source>
</evidence>
<accession>A0A261Y0R2</accession>
<reference evidence="9 10" key="1">
    <citation type="journal article" date="2017" name="Mycologia">
        <title>Bifiguratus adelaidae, gen. et sp. nov., a new member of Mucoromycotina in endophytic and soil-dwelling habitats.</title>
        <authorList>
            <person name="Torres-Cruz T.J."/>
            <person name="Billingsley Tobias T.L."/>
            <person name="Almatruk M."/>
            <person name="Hesse C."/>
            <person name="Kuske C.R."/>
            <person name="Desiro A."/>
            <person name="Benucci G.M."/>
            <person name="Bonito G."/>
            <person name="Stajich J.E."/>
            <person name="Dunlap C."/>
            <person name="Arnold A.E."/>
            <person name="Porras-Alfaro A."/>
        </authorList>
    </citation>
    <scope>NUCLEOTIDE SEQUENCE [LARGE SCALE GENOMIC DNA]</scope>
    <source>
        <strain evidence="9 10">AZ0501</strain>
    </source>
</reference>